<keyword evidence="3" id="KW-0547">Nucleotide-binding</keyword>
<dbReference type="GO" id="GO:0016887">
    <property type="term" value="F:ATP hydrolysis activity"/>
    <property type="evidence" value="ECO:0007669"/>
    <property type="project" value="InterPro"/>
</dbReference>
<accession>A0A1B7HYN8</accession>
<dbReference type="Gene3D" id="3.40.50.300">
    <property type="entry name" value="P-loop containing nucleotide triphosphate hydrolases"/>
    <property type="match status" value="1"/>
</dbReference>
<dbReference type="GO" id="GO:0005524">
    <property type="term" value="F:ATP binding"/>
    <property type="evidence" value="ECO:0007669"/>
    <property type="project" value="UniProtKB-KW"/>
</dbReference>
<proteinExistence type="inferred from homology"/>
<feature type="domain" description="ABC transporter" evidence="6">
    <location>
        <begin position="2"/>
        <end position="236"/>
    </location>
</feature>
<dbReference type="EC" id="3.6.1.3" evidence="8"/>
<feature type="domain" description="CBS" evidence="7">
    <location>
        <begin position="258"/>
        <end position="318"/>
    </location>
</feature>
<evidence type="ECO:0000256" key="2">
    <source>
        <dbReference type="ARBA" id="ARBA00022448"/>
    </source>
</evidence>
<evidence type="ECO:0000256" key="3">
    <source>
        <dbReference type="ARBA" id="ARBA00022741"/>
    </source>
</evidence>
<dbReference type="AlphaFoldDB" id="A0A1B7HYN8"/>
<keyword evidence="5" id="KW-0129">CBS domain</keyword>
<dbReference type="SUPFAM" id="SSF52540">
    <property type="entry name" value="P-loop containing nucleoside triphosphate hydrolases"/>
    <property type="match status" value="1"/>
</dbReference>
<evidence type="ECO:0000256" key="5">
    <source>
        <dbReference type="PROSITE-ProRule" id="PRU00703"/>
    </source>
</evidence>
<evidence type="ECO:0000313" key="9">
    <source>
        <dbReference type="Proteomes" id="UP000078286"/>
    </source>
</evidence>
<keyword evidence="9" id="KW-1185">Reference proteome</keyword>
<gene>
    <name evidence="8" type="ORF">M979_0525</name>
</gene>
<dbReference type="InterPro" id="IPR003439">
    <property type="entry name" value="ABC_transporter-like_ATP-bd"/>
</dbReference>
<organism evidence="8 9">
    <name type="scientific">Buttiauxella noackiae ATCC 51607</name>
    <dbReference type="NCBI Taxonomy" id="1354255"/>
    <lineage>
        <taxon>Bacteria</taxon>
        <taxon>Pseudomonadati</taxon>
        <taxon>Pseudomonadota</taxon>
        <taxon>Gammaproteobacteria</taxon>
        <taxon>Enterobacterales</taxon>
        <taxon>Enterobacteriaceae</taxon>
        <taxon>Buttiauxella</taxon>
    </lineage>
</organism>
<dbReference type="PANTHER" id="PTHR43117">
    <property type="entry name" value="OSMOPROTECTANT IMPORT ATP-BINDING PROTEIN OSMV"/>
    <property type="match status" value="1"/>
</dbReference>
<keyword evidence="8" id="KW-0378">Hydrolase</keyword>
<reference evidence="8 9" key="1">
    <citation type="submission" date="2016-04" db="EMBL/GenBank/DDBJ databases">
        <title>ATOL: Assembling a taxonomically balanced genome-scale reconstruction of the evolutionary history of the Enterobacteriaceae.</title>
        <authorList>
            <person name="Plunkett G.III."/>
            <person name="Neeno-Eckwall E.C."/>
            <person name="Glasner J.D."/>
            <person name="Perna N.T."/>
        </authorList>
    </citation>
    <scope>NUCLEOTIDE SEQUENCE [LARGE SCALE GENOMIC DNA]</scope>
    <source>
        <strain evidence="8 9">ATCC 51607</strain>
    </source>
</reference>
<dbReference type="Pfam" id="PF00571">
    <property type="entry name" value="CBS"/>
    <property type="match status" value="1"/>
</dbReference>
<dbReference type="SUPFAM" id="SSF54631">
    <property type="entry name" value="CBS-domain pair"/>
    <property type="match status" value="1"/>
</dbReference>
<dbReference type="Pfam" id="PF00005">
    <property type="entry name" value="ABC_tran"/>
    <property type="match status" value="1"/>
</dbReference>
<dbReference type="FunFam" id="3.40.50.300:FF:000425">
    <property type="entry name" value="Probable ABC transporter, ATP-binding subunit"/>
    <property type="match status" value="1"/>
</dbReference>
<evidence type="ECO:0000256" key="4">
    <source>
        <dbReference type="ARBA" id="ARBA00022840"/>
    </source>
</evidence>
<dbReference type="InterPro" id="IPR003593">
    <property type="entry name" value="AAA+_ATPase"/>
</dbReference>
<dbReference type="InterPro" id="IPR017871">
    <property type="entry name" value="ABC_transporter-like_CS"/>
</dbReference>
<dbReference type="PATRIC" id="fig|1354255.3.peg.538"/>
<comment type="caution">
    <text evidence="8">The sequence shown here is derived from an EMBL/GenBank/DDBJ whole genome shotgun (WGS) entry which is preliminary data.</text>
</comment>
<dbReference type="Proteomes" id="UP000078286">
    <property type="component" value="Unassembled WGS sequence"/>
</dbReference>
<comment type="similarity">
    <text evidence="1">Belongs to the ABC transporter superfamily.</text>
</comment>
<keyword evidence="4 8" id="KW-0067">ATP-binding</keyword>
<evidence type="ECO:0000259" key="7">
    <source>
        <dbReference type="PROSITE" id="PS51371"/>
    </source>
</evidence>
<dbReference type="EC" id="3.6.1.15" evidence="8"/>
<dbReference type="PROSITE" id="PS00211">
    <property type="entry name" value="ABC_TRANSPORTER_1"/>
    <property type="match status" value="1"/>
</dbReference>
<dbReference type="InterPro" id="IPR027417">
    <property type="entry name" value="P-loop_NTPase"/>
</dbReference>
<dbReference type="GO" id="GO:0015697">
    <property type="term" value="P:quaternary ammonium group transport"/>
    <property type="evidence" value="ECO:0007669"/>
    <property type="project" value="UniProtKB-ARBA"/>
</dbReference>
<protein>
    <submittedName>
        <fullName evidence="8">ATP-binding component of an ABC superfamily osmoprotectant transporter</fullName>
        <ecNumber evidence="8">3.6.1.15</ecNumber>
        <ecNumber evidence="8">3.6.1.3</ecNumber>
    </submittedName>
</protein>
<dbReference type="RefSeq" id="WP_064553579.1">
    <property type="nucleotide sequence ID" value="NZ_LXEO01000008.1"/>
</dbReference>
<evidence type="ECO:0000313" key="8">
    <source>
        <dbReference type="EMBL" id="OAT20797.1"/>
    </source>
</evidence>
<dbReference type="PROSITE" id="PS51371">
    <property type="entry name" value="CBS"/>
    <property type="match status" value="1"/>
</dbReference>
<sequence length="319" mass="35604">MIEFENVSKFFQGEAAVSELTLNIKEGEFTVLIGTSGSGKSTTLKMINRLVEHDTGRIRFAGEEIRNFDPKALRRRMGYAIQSIGLFPHWSVAQNIATVPQLLKWPKARISSRIDELLALLGLEAEQFRDRYPHQLSGGQQQRVGVARALAADPEVLLMDEPFGALDPVTRGALQQEIIRIHQLLGRTIVLVTHDIDEALTLADRIVLMDGGKVIQQGTPLELLTHPATDFVRDFFGRSESGVRLLSLRQVADRVRTQERLEGEPISETITLREALSLFVDRQCQQLPVVNQQGEPCGVLHFSDLVRGEELRGENAPVT</sequence>
<dbReference type="InterPro" id="IPR000644">
    <property type="entry name" value="CBS_dom"/>
</dbReference>
<dbReference type="InterPro" id="IPR046342">
    <property type="entry name" value="CBS_dom_sf"/>
</dbReference>
<evidence type="ECO:0000256" key="1">
    <source>
        <dbReference type="ARBA" id="ARBA00005417"/>
    </source>
</evidence>
<dbReference type="PROSITE" id="PS50893">
    <property type="entry name" value="ABC_TRANSPORTER_2"/>
    <property type="match status" value="1"/>
</dbReference>
<dbReference type="SMART" id="SM00382">
    <property type="entry name" value="AAA"/>
    <property type="match status" value="1"/>
</dbReference>
<dbReference type="EMBL" id="LXEO01000008">
    <property type="protein sequence ID" value="OAT20797.1"/>
    <property type="molecule type" value="Genomic_DNA"/>
</dbReference>
<dbReference type="PANTHER" id="PTHR43117:SF5">
    <property type="entry name" value="GLYCINE BETAINE UPTAKE SYSTEM ATP-BINDING PROTEIN YEHX"/>
    <property type="match status" value="1"/>
</dbReference>
<evidence type="ECO:0000259" key="6">
    <source>
        <dbReference type="PROSITE" id="PS50893"/>
    </source>
</evidence>
<name>A0A1B7HYN8_9ENTR</name>
<dbReference type="Gene3D" id="3.10.580.10">
    <property type="entry name" value="CBS-domain"/>
    <property type="match status" value="1"/>
</dbReference>
<keyword evidence="2" id="KW-0813">Transport</keyword>